<keyword evidence="3" id="KW-1185">Reference proteome</keyword>
<comment type="caution">
    <text evidence="2">The sequence shown here is derived from an EMBL/GenBank/DDBJ whole genome shotgun (WGS) entry which is preliminary data.</text>
</comment>
<dbReference type="RefSeq" id="WP_135446068.1">
    <property type="nucleotide sequence ID" value="NZ_SRLE01000013.1"/>
</dbReference>
<evidence type="ECO:0000313" key="3">
    <source>
        <dbReference type="Proteomes" id="UP000298050"/>
    </source>
</evidence>
<evidence type="ECO:0000256" key="1">
    <source>
        <dbReference type="SAM" id="SignalP"/>
    </source>
</evidence>
<protein>
    <submittedName>
        <fullName evidence="2">Uncharacterized protein</fullName>
    </submittedName>
</protein>
<gene>
    <name evidence="2" type="ORF">E4634_18065</name>
</gene>
<sequence length="136" mass="14589">MKWIFNCPLAFLALAAMVQADPEASAAAWTPGAGFHADIGDFTLEDPAVTRDGATALETGFGAIHGYRLGPATDFGSATAGPATAYAMPARLDDGLFRDDRIRLRLNIVYPSVQIDRSAPSYYPPKLGIGFRYHPD</sequence>
<proteinExistence type="predicted"/>
<organism evidence="2 3">
    <name type="scientific">Mangrovimicrobium sediminis</name>
    <dbReference type="NCBI Taxonomy" id="2562682"/>
    <lineage>
        <taxon>Bacteria</taxon>
        <taxon>Pseudomonadati</taxon>
        <taxon>Pseudomonadota</taxon>
        <taxon>Gammaproteobacteria</taxon>
        <taxon>Cellvibrionales</taxon>
        <taxon>Halieaceae</taxon>
        <taxon>Mangrovimicrobium</taxon>
    </lineage>
</organism>
<feature type="signal peptide" evidence="1">
    <location>
        <begin position="1"/>
        <end position="20"/>
    </location>
</feature>
<dbReference type="EMBL" id="SRLE01000013">
    <property type="protein sequence ID" value="TGD71552.1"/>
    <property type="molecule type" value="Genomic_DNA"/>
</dbReference>
<accession>A0A4Z0LW52</accession>
<dbReference type="AlphaFoldDB" id="A0A4Z0LW52"/>
<dbReference type="Proteomes" id="UP000298050">
    <property type="component" value="Unassembled WGS sequence"/>
</dbReference>
<name>A0A4Z0LW52_9GAMM</name>
<keyword evidence="1" id="KW-0732">Signal</keyword>
<feature type="chain" id="PRO_5021405213" evidence="1">
    <location>
        <begin position="21"/>
        <end position="136"/>
    </location>
</feature>
<reference evidence="2 3" key="1">
    <citation type="submission" date="2019-04" db="EMBL/GenBank/DDBJ databases">
        <title>Taxonomy of novel Haliea sp. from mangrove soil of West Coast of India.</title>
        <authorList>
            <person name="Verma A."/>
            <person name="Kumar P."/>
            <person name="Krishnamurthi S."/>
        </authorList>
    </citation>
    <scope>NUCLEOTIDE SEQUENCE [LARGE SCALE GENOMIC DNA]</scope>
    <source>
        <strain evidence="2 3">SAOS-164</strain>
    </source>
</reference>
<evidence type="ECO:0000313" key="2">
    <source>
        <dbReference type="EMBL" id="TGD71552.1"/>
    </source>
</evidence>